<gene>
    <name evidence="8" type="ORF">CSSPTR1EN2_LOCUS18954</name>
</gene>
<evidence type="ECO:0000313" key="8">
    <source>
        <dbReference type="EMBL" id="CAK9228314.1"/>
    </source>
</evidence>
<evidence type="ECO:0000256" key="1">
    <source>
        <dbReference type="ARBA" id="ARBA00004173"/>
    </source>
</evidence>
<dbReference type="EMBL" id="OZ019898">
    <property type="protein sequence ID" value="CAK9228314.1"/>
    <property type="molecule type" value="Genomic_DNA"/>
</dbReference>
<evidence type="ECO:0000256" key="6">
    <source>
        <dbReference type="ARBA" id="ARBA00023136"/>
    </source>
</evidence>
<organism evidence="8 9">
    <name type="scientific">Sphagnum troendelagicum</name>
    <dbReference type="NCBI Taxonomy" id="128251"/>
    <lineage>
        <taxon>Eukaryota</taxon>
        <taxon>Viridiplantae</taxon>
        <taxon>Streptophyta</taxon>
        <taxon>Embryophyta</taxon>
        <taxon>Bryophyta</taxon>
        <taxon>Sphagnophytina</taxon>
        <taxon>Sphagnopsida</taxon>
        <taxon>Sphagnales</taxon>
        <taxon>Sphagnaceae</taxon>
        <taxon>Sphagnum</taxon>
    </lineage>
</organism>
<dbReference type="Proteomes" id="UP001497512">
    <property type="component" value="Chromosome 6"/>
</dbReference>
<evidence type="ECO:0000256" key="4">
    <source>
        <dbReference type="ARBA" id="ARBA00022824"/>
    </source>
</evidence>
<accession>A0ABP0UR19</accession>
<evidence type="ECO:0000256" key="7">
    <source>
        <dbReference type="SAM" id="MobiDB-lite"/>
    </source>
</evidence>
<keyword evidence="5" id="KW-0496">Mitochondrion</keyword>
<reference evidence="8" key="1">
    <citation type="submission" date="2024-02" db="EMBL/GenBank/DDBJ databases">
        <authorList>
            <consortium name="ELIXIR-Norway"/>
            <consortium name="Elixir Norway"/>
        </authorList>
    </citation>
    <scope>NUCLEOTIDE SEQUENCE</scope>
</reference>
<evidence type="ECO:0000256" key="2">
    <source>
        <dbReference type="ARBA" id="ARBA00004240"/>
    </source>
</evidence>
<comment type="subcellular location">
    <subcellularLocation>
        <location evidence="2">Endoplasmic reticulum</location>
    </subcellularLocation>
    <subcellularLocation>
        <location evidence="3">Membrane</location>
    </subcellularLocation>
    <subcellularLocation>
        <location evidence="1">Mitochondrion</location>
    </subcellularLocation>
</comment>
<dbReference type="InterPro" id="IPR052374">
    <property type="entry name" value="SERAC1"/>
</dbReference>
<keyword evidence="4" id="KW-0256">Endoplasmic reticulum</keyword>
<keyword evidence="6" id="KW-0472">Membrane</keyword>
<name>A0ABP0UR19_9BRYO</name>
<evidence type="ECO:0008006" key="10">
    <source>
        <dbReference type="Google" id="ProtNLM"/>
    </source>
</evidence>
<proteinExistence type="predicted"/>
<dbReference type="PANTHER" id="PTHR48182">
    <property type="entry name" value="PROTEIN SERAC1"/>
    <property type="match status" value="1"/>
</dbReference>
<dbReference type="PANTHER" id="PTHR48182:SF2">
    <property type="entry name" value="PROTEIN SERAC1"/>
    <property type="match status" value="1"/>
</dbReference>
<feature type="non-terminal residue" evidence="8">
    <location>
        <position position="1"/>
    </location>
</feature>
<protein>
    <recommendedName>
        <fullName evidence="10">DDHD domain-containing protein</fullName>
    </recommendedName>
</protein>
<evidence type="ECO:0000256" key="5">
    <source>
        <dbReference type="ARBA" id="ARBA00023128"/>
    </source>
</evidence>
<evidence type="ECO:0000313" key="9">
    <source>
        <dbReference type="Proteomes" id="UP001497512"/>
    </source>
</evidence>
<feature type="region of interest" description="Disordered" evidence="7">
    <location>
        <begin position="517"/>
        <end position="536"/>
    </location>
</feature>
<keyword evidence="9" id="KW-1185">Reference proteome</keyword>
<evidence type="ECO:0000256" key="3">
    <source>
        <dbReference type="ARBA" id="ARBA00004370"/>
    </source>
</evidence>
<sequence>GIQAMHDLNPKCTSTNPDLVVIFFHGIGYGKNDEWKETWTSTTSGGKRVCWPQEWLPADLATQNVNHVRILSFSYDSTLLSANEHVTDIGKNIIQSLVSERMGGKGGSVCTKSEEYDKPVVGEIEAHGIKDAHCKEPTVGESETPGSMFGKLETNEMATGGEIGTPRSTLLTLESHEMLTGGEIGNPGSMFMMFETHEMPASGEIGTHESNGAELETHEMPAGGEIGTHESISGELETHEMPTCAEIQSPRFMFAKLDTHQTPTVAEIETLGMDFQVYQHASESLIAFGWRLSLEDNALEFFFPSAHSMSRIVGVGLEFAKVVVSTSNLNVKIIGIGKTSWKNVWSNFTTLDKKLEVISLDGVTRAGSHNNSSNEYLTGEESASKYGVGLCSGNTVHVQFTDAPHESDYCLVLHNLVEYLMLKKVDLSKIGVQCTRDGGAGSSSQGGNNSDQANNNVTSLIGQGLSYISYLLKGKWKSNTGDDEDDLPHSKKAQNVEHDSAKKNICKITVLPGPGGSFWSKEGTEPEEAPNGLDDASVDPRLVFKFERNGKIGKQIHVRTRTTFDLGNAAPTGKVKNSFGWYHDNLKTTLRNPQRLAKLDSSDLLMGSPKDTKSIMRQTQTDFNNDELEVGAELQLGYQGTHIKGTFGKKGTEGVTCAREEAYENCTSSDVWRGFIYQDLRSTIKSSACWKFTCNLPSPLPLEVLRDDNERKKYLGSGMCGALQPIFDSIWRIQEEDDTENSVYEFEAERTLNMLSIINGRTECLQIIQKYGVRMLVNHAMNQLSNVKDNHILRECDRSLPGVMRVGFETVLTSGSG</sequence>